<dbReference type="Proteomes" id="UP000017246">
    <property type="component" value="Unassembled WGS sequence"/>
</dbReference>
<dbReference type="OrthoDB" id="6244277at2759"/>
<reference evidence="1" key="1">
    <citation type="journal article" date="2013" name="Nature">
        <title>The genomes of four tapeworm species reveal adaptations to parasitism.</title>
        <authorList>
            <person name="Tsai I.J."/>
            <person name="Zarowiecki M."/>
            <person name="Holroyd N."/>
            <person name="Garciarrubio A."/>
            <person name="Sanchez-Flores A."/>
            <person name="Brooks K.L."/>
            <person name="Tracey A."/>
            <person name="Bobes R.J."/>
            <person name="Fragoso G."/>
            <person name="Sciutto E."/>
            <person name="Aslett M."/>
            <person name="Beasley H."/>
            <person name="Bennett H.M."/>
            <person name="Cai J."/>
            <person name="Camicia F."/>
            <person name="Clark R."/>
            <person name="Cucher M."/>
            <person name="De Silva N."/>
            <person name="Day T.A."/>
            <person name="Deplazes P."/>
            <person name="Estrada K."/>
            <person name="Fernandez C."/>
            <person name="Holland P.W."/>
            <person name="Hou J."/>
            <person name="Hu S."/>
            <person name="Huckvale T."/>
            <person name="Hung S.S."/>
            <person name="Kamenetzky L."/>
            <person name="Keane J.A."/>
            <person name="Kiss F."/>
            <person name="Koziol U."/>
            <person name="Lambert O."/>
            <person name="Liu K."/>
            <person name="Luo X."/>
            <person name="Luo Y."/>
            <person name="Macchiaroli N."/>
            <person name="Nichol S."/>
            <person name="Paps J."/>
            <person name="Parkinson J."/>
            <person name="Pouchkina-Stantcheva N."/>
            <person name="Riddiford N."/>
            <person name="Rosenzvit M."/>
            <person name="Salinas G."/>
            <person name="Wasmuth J.D."/>
            <person name="Zamanian M."/>
            <person name="Zheng Y."/>
            <person name="Cai X."/>
            <person name="Soberon X."/>
            <person name="Olson P.D."/>
            <person name="Laclette J.P."/>
            <person name="Brehm K."/>
            <person name="Berriman M."/>
            <person name="Garciarrubio A."/>
            <person name="Bobes R.J."/>
            <person name="Fragoso G."/>
            <person name="Sanchez-Flores A."/>
            <person name="Estrada K."/>
            <person name="Cevallos M.A."/>
            <person name="Morett E."/>
            <person name="Gonzalez V."/>
            <person name="Portillo T."/>
            <person name="Ochoa-Leyva A."/>
            <person name="Jose M.V."/>
            <person name="Sciutto E."/>
            <person name="Landa A."/>
            <person name="Jimenez L."/>
            <person name="Valdes V."/>
            <person name="Carrero J.C."/>
            <person name="Larralde C."/>
            <person name="Morales-Montor J."/>
            <person name="Limon-Lason J."/>
            <person name="Soberon X."/>
            <person name="Laclette J.P."/>
        </authorList>
    </citation>
    <scope>NUCLEOTIDE SEQUENCE [LARGE SCALE GENOMIC DNA]</scope>
</reference>
<gene>
    <name evidence="1" type="ORF">EmuJ_000237800</name>
</gene>
<sequence>MNDQRDSSIFKMFKPYDQLLFECTSVLTDLCSSIWLHNIPAYGAGPQKTVLRFHAHQSTQDVPFAVLSAFKHHIENISKKGKLIMTLRKSLVWTEEHESELNRISNMFQWERGLVALANEIRMQHESVQTTIKEMEKLGTITYRVPKEENTTFKPCIFKVKAIVGVNQPELKCVIESGQMYTVIDQKDPFVWKLAETGQEIPSIFLEPWFSGPEERLCEKVQNKLDSFKALCLTKTCQILLHKLNERQNLTNSRRPLHFPRSIISPKPQDSQVTQLPQYLRDSLVRWIEQFGTDKMSWDPVDQFWQWYQSTTVGRKDLIEAIQINLRFIEALFQMENISLTEYYEESGFNETEILPMSHQSNRRLSSSFRWNAKLESIVNTQQEFAWKGNLHKTDASMCLKDPRTLDLPAAAAIANTFTSKQFN</sequence>
<reference evidence="1" key="2">
    <citation type="submission" date="2015-11" db="EMBL/GenBank/DDBJ databases">
        <authorList>
            <person name="Zhang Y."/>
            <person name="Guo Z."/>
        </authorList>
    </citation>
    <scope>NUCLEOTIDE SEQUENCE</scope>
</reference>
<protein>
    <submittedName>
        <fullName evidence="1">Uncharacterized protein</fullName>
    </submittedName>
</protein>
<dbReference type="EMBL" id="LN902844">
    <property type="protein sequence ID" value="CDI98523.1"/>
    <property type="molecule type" value="Genomic_DNA"/>
</dbReference>
<name>A0A087W1F6_ECHMU</name>
<dbReference type="AlphaFoldDB" id="A0A087W1F6"/>
<keyword evidence="2" id="KW-1185">Reference proteome</keyword>
<accession>A0A087W1F6</accession>
<evidence type="ECO:0000313" key="2">
    <source>
        <dbReference type="Proteomes" id="UP000017246"/>
    </source>
</evidence>
<proteinExistence type="predicted"/>
<organism evidence="1 2">
    <name type="scientific">Echinococcus multilocularis</name>
    <name type="common">Fox tapeworm</name>
    <dbReference type="NCBI Taxonomy" id="6211"/>
    <lineage>
        <taxon>Eukaryota</taxon>
        <taxon>Metazoa</taxon>
        <taxon>Spiralia</taxon>
        <taxon>Lophotrochozoa</taxon>
        <taxon>Platyhelminthes</taxon>
        <taxon>Cestoda</taxon>
        <taxon>Eucestoda</taxon>
        <taxon>Cyclophyllidea</taxon>
        <taxon>Taeniidae</taxon>
        <taxon>Echinococcus</taxon>
    </lineage>
</organism>
<dbReference type="OMA" id="RWNAKLE"/>
<evidence type="ECO:0000313" key="1">
    <source>
        <dbReference type="EMBL" id="CDI98523.1"/>
    </source>
</evidence>